<keyword evidence="1" id="KW-0238">DNA-binding</keyword>
<dbReference type="InterPro" id="IPR010982">
    <property type="entry name" value="Lambda_DNA-bd_dom_sf"/>
</dbReference>
<dbReference type="PROSITE" id="PS50943">
    <property type="entry name" value="HTH_CROC1"/>
    <property type="match status" value="1"/>
</dbReference>
<protein>
    <submittedName>
        <fullName evidence="3">Helix-turn-helix transcriptional regulator</fullName>
    </submittedName>
</protein>
<dbReference type="CDD" id="cd00093">
    <property type="entry name" value="HTH_XRE"/>
    <property type="match status" value="1"/>
</dbReference>
<dbReference type="InterPro" id="IPR001387">
    <property type="entry name" value="Cro/C1-type_HTH"/>
</dbReference>
<dbReference type="EMBL" id="CP043028">
    <property type="protein sequence ID" value="QFJ54261.1"/>
    <property type="molecule type" value="Genomic_DNA"/>
</dbReference>
<dbReference type="KEGG" id="pxv:FXF36_05005"/>
<dbReference type="InterPro" id="IPR011990">
    <property type="entry name" value="TPR-like_helical_dom_sf"/>
</dbReference>
<dbReference type="Pfam" id="PF01381">
    <property type="entry name" value="HTH_3"/>
    <property type="match status" value="1"/>
</dbReference>
<proteinExistence type="predicted"/>
<dbReference type="Gene3D" id="1.10.260.40">
    <property type="entry name" value="lambda repressor-like DNA-binding domains"/>
    <property type="match status" value="1"/>
</dbReference>
<evidence type="ECO:0000313" key="3">
    <source>
        <dbReference type="EMBL" id="QFJ54261.1"/>
    </source>
</evidence>
<dbReference type="PANTHER" id="PTHR46558:SF11">
    <property type="entry name" value="HTH-TYPE TRANSCRIPTIONAL REGULATOR XRE"/>
    <property type="match status" value="1"/>
</dbReference>
<feature type="domain" description="HTH cro/C1-type" evidence="2">
    <location>
        <begin position="20"/>
        <end position="74"/>
    </location>
</feature>
<sequence length="383" mass="43768">MKELKELKEFAMQLKLNENIKKYRKSMDLTQEELAEAFGVTVGAVSKWESGSNVPDILTLMQLADFFSISVDVLLGYSMSSKKVDDISDRLDALLHEDKYDEAISEAEKALVRYPGNYKILTSCADTYHVVSTIKDSKAYRKKAIELYESSLRYVSQSDNPDQEAFNIRFDIATLEGRENPEKSLEEFKKINYQGIADINIANILRMTGKPDEAMETYTKVLVSILIKVLQFATEMFMVLVAMDNTKDYKEACELMDWFMTIVDATSTNRRQNSYLSKMKIMGLIFKALVLSCQKKYDDMEVCIDTALEIAKEYDKNPSNDFSDKIKFWHGGKDYHISLYDAFGVCAVAGIDNLFSIGPKVLPDKVIKKMETALEYWNKIKVD</sequence>
<dbReference type="SUPFAM" id="SSF48452">
    <property type="entry name" value="TPR-like"/>
    <property type="match status" value="1"/>
</dbReference>
<dbReference type="AlphaFoldDB" id="A0A5P6VTQ4"/>
<dbReference type="OrthoDB" id="9812495at2"/>
<organism evidence="3 4">
    <name type="scientific">Pseudobutyrivibrio xylanivorans</name>
    <dbReference type="NCBI Taxonomy" id="185007"/>
    <lineage>
        <taxon>Bacteria</taxon>
        <taxon>Bacillati</taxon>
        <taxon>Bacillota</taxon>
        <taxon>Clostridia</taxon>
        <taxon>Lachnospirales</taxon>
        <taxon>Lachnospiraceae</taxon>
        <taxon>Pseudobutyrivibrio</taxon>
    </lineage>
</organism>
<name>A0A5P6VTQ4_PSEXY</name>
<evidence type="ECO:0000313" key="4">
    <source>
        <dbReference type="Proteomes" id="UP000327030"/>
    </source>
</evidence>
<dbReference type="GO" id="GO:0003677">
    <property type="term" value="F:DNA binding"/>
    <property type="evidence" value="ECO:0007669"/>
    <property type="project" value="UniProtKB-KW"/>
</dbReference>
<dbReference type="SMART" id="SM00530">
    <property type="entry name" value="HTH_XRE"/>
    <property type="match status" value="1"/>
</dbReference>
<gene>
    <name evidence="3" type="ORF">FXF36_05005</name>
</gene>
<evidence type="ECO:0000256" key="1">
    <source>
        <dbReference type="ARBA" id="ARBA00023125"/>
    </source>
</evidence>
<dbReference type="PANTHER" id="PTHR46558">
    <property type="entry name" value="TRACRIPTIONAL REGULATORY PROTEIN-RELATED-RELATED"/>
    <property type="match status" value="1"/>
</dbReference>
<accession>A0A5P6VTQ4</accession>
<dbReference type="SUPFAM" id="SSF47413">
    <property type="entry name" value="lambda repressor-like DNA-binding domains"/>
    <property type="match status" value="1"/>
</dbReference>
<dbReference type="Gene3D" id="1.25.40.10">
    <property type="entry name" value="Tetratricopeptide repeat domain"/>
    <property type="match status" value="1"/>
</dbReference>
<reference evidence="4" key="1">
    <citation type="submission" date="2019-08" db="EMBL/GenBank/DDBJ databases">
        <title>Complete Genome Sequence of the Polysaccharide-Degrading Rumen Bacterium Pseudobutyrivibrio xylanivorans MA3014.</title>
        <authorList>
            <person name="Palevich N."/>
            <person name="Maclean P.H."/>
            <person name="Kelly W.J."/>
            <person name="Leahy S.C."/>
            <person name="Rakonjac J."/>
            <person name="Attwood G.T."/>
        </authorList>
    </citation>
    <scope>NUCLEOTIDE SEQUENCE [LARGE SCALE GENOMIC DNA]</scope>
    <source>
        <strain evidence="4">MA3014</strain>
    </source>
</reference>
<dbReference type="Proteomes" id="UP000327030">
    <property type="component" value="Chromosome 1"/>
</dbReference>
<evidence type="ECO:0000259" key="2">
    <source>
        <dbReference type="PROSITE" id="PS50943"/>
    </source>
</evidence>
<dbReference type="RefSeq" id="WP_151622756.1">
    <property type="nucleotide sequence ID" value="NZ_CP043028.1"/>
</dbReference>